<dbReference type="InterPro" id="IPR036046">
    <property type="entry name" value="Acylphosphatase-like_dom_sf"/>
</dbReference>
<comment type="catalytic activity">
    <reaction evidence="4 5">
        <text>an acyl phosphate + H2O = a carboxylate + phosphate + H(+)</text>
        <dbReference type="Rhea" id="RHEA:14965"/>
        <dbReference type="ChEBI" id="CHEBI:15377"/>
        <dbReference type="ChEBI" id="CHEBI:15378"/>
        <dbReference type="ChEBI" id="CHEBI:29067"/>
        <dbReference type="ChEBI" id="CHEBI:43474"/>
        <dbReference type="ChEBI" id="CHEBI:59918"/>
        <dbReference type="EC" id="3.6.1.7"/>
    </reaction>
</comment>
<dbReference type="SUPFAM" id="SSF54975">
    <property type="entry name" value="Acylphosphatase/BLUF domain-like"/>
    <property type="match status" value="1"/>
</dbReference>
<dbReference type="PROSITE" id="PS00150">
    <property type="entry name" value="ACYLPHOSPHATASE_1"/>
    <property type="match status" value="1"/>
</dbReference>
<dbReference type="InterPro" id="IPR001792">
    <property type="entry name" value="Acylphosphatase-like_dom"/>
</dbReference>
<evidence type="ECO:0000256" key="3">
    <source>
        <dbReference type="ARBA" id="ARBA00022801"/>
    </source>
</evidence>
<dbReference type="AlphaFoldDB" id="A0A3P3YMM1"/>
<keyword evidence="9" id="KW-0496">Mitochondrion</keyword>
<evidence type="ECO:0000313" key="9">
    <source>
        <dbReference type="EMBL" id="SPR01465.1"/>
    </source>
</evidence>
<proteinExistence type="inferred from homology"/>
<evidence type="ECO:0000256" key="6">
    <source>
        <dbReference type="RuleBase" id="RU004168"/>
    </source>
</evidence>
<dbReference type="PROSITE" id="PS00151">
    <property type="entry name" value="ACYLPHOSPHATASE_2"/>
    <property type="match status" value="1"/>
</dbReference>
<comment type="similarity">
    <text evidence="1 6">Belongs to the acylphosphatase family.</text>
</comment>
<feature type="domain" description="Acylphosphatase-like" evidence="8">
    <location>
        <begin position="140"/>
        <end position="229"/>
    </location>
</feature>
<evidence type="ECO:0000256" key="2">
    <source>
        <dbReference type="ARBA" id="ARBA00012150"/>
    </source>
</evidence>
<gene>
    <name evidence="9" type="ORF">PLBR_LOCUS8680</name>
</gene>
<dbReference type="PANTHER" id="PTHR10029:SF3">
    <property type="entry name" value="ACYLPHOSPHATASE-RELATED"/>
    <property type="match status" value="1"/>
</dbReference>
<dbReference type="PANTHER" id="PTHR10029">
    <property type="entry name" value="ACYLPHOSPHATASE"/>
    <property type="match status" value="1"/>
</dbReference>
<dbReference type="InterPro" id="IPR020456">
    <property type="entry name" value="Acylphosphatase"/>
</dbReference>
<feature type="compositionally biased region" description="Basic residues" evidence="7">
    <location>
        <begin position="1"/>
        <end position="12"/>
    </location>
</feature>
<dbReference type="Proteomes" id="UP000290189">
    <property type="component" value="Unassembled WGS sequence"/>
</dbReference>
<accession>A0A3P3YMM1</accession>
<keyword evidence="3 5" id="KW-0378">Hydrolase</keyword>
<evidence type="ECO:0000256" key="7">
    <source>
        <dbReference type="SAM" id="MobiDB-lite"/>
    </source>
</evidence>
<reference evidence="9 10" key="1">
    <citation type="submission" date="2018-03" db="EMBL/GenBank/DDBJ databases">
        <authorList>
            <person name="Fogelqvist J."/>
        </authorList>
    </citation>
    <scope>NUCLEOTIDE SEQUENCE [LARGE SCALE GENOMIC DNA]</scope>
</reference>
<geneLocation type="mitochondrion" evidence="9"/>
<sequence length="229" mass="25291">MLHQRRLKRPHSPHTTQPDGSTVEPCRRRVHPVWDDAALVDNDHGRQYGTPTVISVTGHMGFFLESAKMTVFSNRLNRLTDAHSRSMGALAANAPPLRRRAQLQTGTTGARVTRACVDAVDSRPDCSSRRGNPDMIMTSKVHFEVFGKVQGVFFRRDTQAAAKRLGVTGWVRNTPGGTVEGEAFGDAASVDQFKKWVSTEGSKKSRIDRCEFSDNIVDGTHSASFDVVR</sequence>
<dbReference type="Pfam" id="PF00708">
    <property type="entry name" value="Acylphosphatase"/>
    <property type="match status" value="1"/>
</dbReference>
<protein>
    <recommendedName>
        <fullName evidence="2 5">acylphosphatase</fullName>
        <ecNumber evidence="2 5">3.6.1.7</ecNumber>
    </recommendedName>
</protein>
<evidence type="ECO:0000256" key="4">
    <source>
        <dbReference type="ARBA" id="ARBA00047645"/>
    </source>
</evidence>
<dbReference type="Gene3D" id="3.30.70.100">
    <property type="match status" value="1"/>
</dbReference>
<dbReference type="EMBL" id="OVEO01000017">
    <property type="protein sequence ID" value="SPR01465.1"/>
    <property type="molecule type" value="Genomic_DNA"/>
</dbReference>
<dbReference type="PRINTS" id="PR00112">
    <property type="entry name" value="ACYLPHPHTASE"/>
</dbReference>
<organism evidence="9 10">
    <name type="scientific">Plasmodiophora brassicae</name>
    <name type="common">Clubroot disease agent</name>
    <dbReference type="NCBI Taxonomy" id="37360"/>
    <lineage>
        <taxon>Eukaryota</taxon>
        <taxon>Sar</taxon>
        <taxon>Rhizaria</taxon>
        <taxon>Endomyxa</taxon>
        <taxon>Phytomyxea</taxon>
        <taxon>Plasmodiophorida</taxon>
        <taxon>Plasmodiophoridae</taxon>
        <taxon>Plasmodiophora</taxon>
    </lineage>
</organism>
<dbReference type="EC" id="3.6.1.7" evidence="2 5"/>
<feature type="region of interest" description="Disordered" evidence="7">
    <location>
        <begin position="1"/>
        <end position="25"/>
    </location>
</feature>
<dbReference type="PROSITE" id="PS51160">
    <property type="entry name" value="ACYLPHOSPHATASE_3"/>
    <property type="match status" value="1"/>
</dbReference>
<evidence type="ECO:0000256" key="5">
    <source>
        <dbReference type="PROSITE-ProRule" id="PRU00520"/>
    </source>
</evidence>
<evidence type="ECO:0000313" key="10">
    <source>
        <dbReference type="Proteomes" id="UP000290189"/>
    </source>
</evidence>
<evidence type="ECO:0000259" key="8">
    <source>
        <dbReference type="PROSITE" id="PS51160"/>
    </source>
</evidence>
<name>A0A3P3YMM1_PLABS</name>
<feature type="active site" evidence="5">
    <location>
        <position position="155"/>
    </location>
</feature>
<evidence type="ECO:0000256" key="1">
    <source>
        <dbReference type="ARBA" id="ARBA00005614"/>
    </source>
</evidence>
<dbReference type="GO" id="GO:0003998">
    <property type="term" value="F:acylphosphatase activity"/>
    <property type="evidence" value="ECO:0007669"/>
    <property type="project" value="UniProtKB-EC"/>
</dbReference>
<dbReference type="InterPro" id="IPR017968">
    <property type="entry name" value="Acylphosphatase_CS"/>
</dbReference>
<feature type="active site" evidence="5">
    <location>
        <position position="173"/>
    </location>
</feature>